<dbReference type="Proteomes" id="UP000479710">
    <property type="component" value="Unassembled WGS sequence"/>
</dbReference>
<reference evidence="1 2" key="1">
    <citation type="submission" date="2019-11" db="EMBL/GenBank/DDBJ databases">
        <title>Whole genome sequence of Oryza granulata.</title>
        <authorList>
            <person name="Li W."/>
        </authorList>
    </citation>
    <scope>NUCLEOTIDE SEQUENCE [LARGE SCALE GENOMIC DNA]</scope>
    <source>
        <strain evidence="2">cv. Menghai</strain>
        <tissue evidence="1">Leaf</tissue>
    </source>
</reference>
<comment type="caution">
    <text evidence="1">The sequence shown here is derived from an EMBL/GenBank/DDBJ whole genome shotgun (WGS) entry which is preliminary data.</text>
</comment>
<name>A0A6G1DHK7_9ORYZ</name>
<gene>
    <name evidence="1" type="ORF">E2562_012736</name>
</gene>
<evidence type="ECO:0000313" key="2">
    <source>
        <dbReference type="Proteomes" id="UP000479710"/>
    </source>
</evidence>
<dbReference type="AlphaFoldDB" id="A0A6G1DHK7"/>
<keyword evidence="2" id="KW-1185">Reference proteome</keyword>
<proteinExistence type="predicted"/>
<evidence type="ECO:0000313" key="1">
    <source>
        <dbReference type="EMBL" id="KAF0911909.1"/>
    </source>
</evidence>
<protein>
    <submittedName>
        <fullName evidence="1">Uncharacterized protein</fullName>
    </submittedName>
</protein>
<organism evidence="1 2">
    <name type="scientific">Oryza meyeriana var. granulata</name>
    <dbReference type="NCBI Taxonomy" id="110450"/>
    <lineage>
        <taxon>Eukaryota</taxon>
        <taxon>Viridiplantae</taxon>
        <taxon>Streptophyta</taxon>
        <taxon>Embryophyta</taxon>
        <taxon>Tracheophyta</taxon>
        <taxon>Spermatophyta</taxon>
        <taxon>Magnoliopsida</taxon>
        <taxon>Liliopsida</taxon>
        <taxon>Poales</taxon>
        <taxon>Poaceae</taxon>
        <taxon>BOP clade</taxon>
        <taxon>Oryzoideae</taxon>
        <taxon>Oryzeae</taxon>
        <taxon>Oryzinae</taxon>
        <taxon>Oryza</taxon>
        <taxon>Oryza meyeriana</taxon>
    </lineage>
</organism>
<dbReference type="EMBL" id="SPHZ02000006">
    <property type="protein sequence ID" value="KAF0911909.1"/>
    <property type="molecule type" value="Genomic_DNA"/>
</dbReference>
<dbReference type="OrthoDB" id="1742547at2759"/>
<sequence>MTTQREKLWIAEAETYGLRLTGRIADLSHFMAKSAEKALPFFKTLWGASKLEWTTKYQVAFESLKAYL</sequence>
<accession>A0A6G1DHK7</accession>